<evidence type="ECO:0008006" key="8">
    <source>
        <dbReference type="Google" id="ProtNLM"/>
    </source>
</evidence>
<dbReference type="EMBL" id="LUCM01001456">
    <property type="protein sequence ID" value="KAA0198853.1"/>
    <property type="molecule type" value="Genomic_DNA"/>
</dbReference>
<name>A0A8E0S1Q3_9TREM</name>
<reference evidence="6" key="1">
    <citation type="submission" date="2019-05" db="EMBL/GenBank/DDBJ databases">
        <title>Annotation for the trematode Fasciolopsis buski.</title>
        <authorList>
            <person name="Choi Y.-J."/>
        </authorList>
    </citation>
    <scope>NUCLEOTIDE SEQUENCE</scope>
    <source>
        <strain evidence="6">HT</strain>
        <tissue evidence="6">Whole worm</tissue>
    </source>
</reference>
<feature type="transmembrane region" description="Helical" evidence="5">
    <location>
        <begin position="12"/>
        <end position="31"/>
    </location>
</feature>
<comment type="caution">
    <text evidence="6">The sequence shown here is derived from an EMBL/GenBank/DDBJ whole genome shotgun (WGS) entry which is preliminary data.</text>
</comment>
<accession>A0A8E0S1Q3</accession>
<keyword evidence="3 5" id="KW-1133">Transmembrane helix</keyword>
<dbReference type="InterPro" id="IPR018499">
    <property type="entry name" value="Tetraspanin/Peripherin"/>
</dbReference>
<keyword evidence="2 5" id="KW-0812">Transmembrane</keyword>
<dbReference type="OrthoDB" id="9836210at2759"/>
<evidence type="ECO:0000256" key="2">
    <source>
        <dbReference type="ARBA" id="ARBA00022692"/>
    </source>
</evidence>
<evidence type="ECO:0000313" key="6">
    <source>
        <dbReference type="EMBL" id="KAA0198853.1"/>
    </source>
</evidence>
<evidence type="ECO:0000256" key="3">
    <source>
        <dbReference type="ARBA" id="ARBA00022989"/>
    </source>
</evidence>
<organism evidence="6 7">
    <name type="scientific">Fasciolopsis buskii</name>
    <dbReference type="NCBI Taxonomy" id="27845"/>
    <lineage>
        <taxon>Eukaryota</taxon>
        <taxon>Metazoa</taxon>
        <taxon>Spiralia</taxon>
        <taxon>Lophotrochozoa</taxon>
        <taxon>Platyhelminthes</taxon>
        <taxon>Trematoda</taxon>
        <taxon>Digenea</taxon>
        <taxon>Plagiorchiida</taxon>
        <taxon>Echinostomata</taxon>
        <taxon>Echinostomatoidea</taxon>
        <taxon>Fasciolidae</taxon>
        <taxon>Fasciolopsis</taxon>
    </lineage>
</organism>
<proteinExistence type="predicted"/>
<dbReference type="Pfam" id="PF00335">
    <property type="entry name" value="Tetraspanin"/>
    <property type="match status" value="1"/>
</dbReference>
<protein>
    <recommendedName>
        <fullName evidence="8">Tetraspanin</fullName>
    </recommendedName>
</protein>
<sequence length="113" mass="12449">VAEKTHVKATALCLLAAGILLFVVAILAFIACFKQSGFLLVLFYLTLLVVLFCEVGAVFLAVFYWSSLENDMKQVMQMLLATFETDQAASFEMNKIQSTVSTPCLFLVGDCIH</sequence>
<evidence type="ECO:0000256" key="1">
    <source>
        <dbReference type="ARBA" id="ARBA00004141"/>
    </source>
</evidence>
<dbReference type="PRINTS" id="PR00259">
    <property type="entry name" value="TMFOUR"/>
</dbReference>
<evidence type="ECO:0000256" key="5">
    <source>
        <dbReference type="SAM" id="Phobius"/>
    </source>
</evidence>
<evidence type="ECO:0000313" key="7">
    <source>
        <dbReference type="Proteomes" id="UP000728185"/>
    </source>
</evidence>
<feature type="transmembrane region" description="Helical" evidence="5">
    <location>
        <begin position="37"/>
        <end position="65"/>
    </location>
</feature>
<comment type="subcellular location">
    <subcellularLocation>
        <location evidence="1">Membrane</location>
        <topology evidence="1">Multi-pass membrane protein</topology>
    </subcellularLocation>
</comment>
<keyword evidence="4 5" id="KW-0472">Membrane</keyword>
<evidence type="ECO:0000256" key="4">
    <source>
        <dbReference type="ARBA" id="ARBA00023136"/>
    </source>
</evidence>
<dbReference type="AlphaFoldDB" id="A0A8E0S1Q3"/>
<gene>
    <name evidence="6" type="ORF">FBUS_11764</name>
</gene>
<dbReference type="Proteomes" id="UP000728185">
    <property type="component" value="Unassembled WGS sequence"/>
</dbReference>
<feature type="non-terminal residue" evidence="6">
    <location>
        <position position="1"/>
    </location>
</feature>
<dbReference type="GO" id="GO:0016020">
    <property type="term" value="C:membrane"/>
    <property type="evidence" value="ECO:0007669"/>
    <property type="project" value="UniProtKB-SubCell"/>
</dbReference>
<keyword evidence="7" id="KW-1185">Reference proteome</keyword>